<evidence type="ECO:0000313" key="1">
    <source>
        <dbReference type="EMBL" id="QSS54424.1"/>
    </source>
</evidence>
<dbReference type="AlphaFoldDB" id="A0A8A1LPR3"/>
<sequence length="99" mass="11272">MILEEISLKCIAAGLLACKAWKAFVQGKNLHRLHLRASSPLLSDSLVTTTTRIQWFKDCCFRLKRDSPCSFSFPRFAKASQNLPEVYAVTELMVILRQL</sequence>
<gene>
    <name evidence="1" type="ORF">I7I53_01961</name>
</gene>
<dbReference type="EMBL" id="CP069104">
    <property type="protein sequence ID" value="QSS54424.1"/>
    <property type="molecule type" value="Genomic_DNA"/>
</dbReference>
<proteinExistence type="predicted"/>
<protein>
    <submittedName>
        <fullName evidence="1">Uncharacterized protein</fullName>
    </submittedName>
</protein>
<dbReference type="Proteomes" id="UP000663419">
    <property type="component" value="Chromosome 3"/>
</dbReference>
<accession>A0A8A1LPR3</accession>
<name>A0A8A1LPR3_AJEC8</name>
<organism evidence="1 2">
    <name type="scientific">Ajellomyces capsulatus (strain H88)</name>
    <name type="common">Darling's disease fungus</name>
    <name type="synonym">Histoplasma capsulatum</name>
    <dbReference type="NCBI Taxonomy" id="544711"/>
    <lineage>
        <taxon>Eukaryota</taxon>
        <taxon>Fungi</taxon>
        <taxon>Dikarya</taxon>
        <taxon>Ascomycota</taxon>
        <taxon>Pezizomycotina</taxon>
        <taxon>Eurotiomycetes</taxon>
        <taxon>Eurotiomycetidae</taxon>
        <taxon>Onygenales</taxon>
        <taxon>Ajellomycetaceae</taxon>
        <taxon>Histoplasma</taxon>
    </lineage>
</organism>
<reference evidence="1" key="1">
    <citation type="submission" date="2021-01" db="EMBL/GenBank/DDBJ databases">
        <title>Chromosome-level genome assembly of a human fungal pathogen reveals clustering of transcriptionally co-regulated genes.</title>
        <authorList>
            <person name="Voorhies M."/>
            <person name="Cohen S."/>
            <person name="Shea T.P."/>
            <person name="Petrus S."/>
            <person name="Munoz J.F."/>
            <person name="Poplawski S."/>
            <person name="Goldman W.E."/>
            <person name="Michael T."/>
            <person name="Cuomo C.A."/>
            <person name="Sil A."/>
            <person name="Beyhan S."/>
        </authorList>
    </citation>
    <scope>NUCLEOTIDE SEQUENCE</scope>
    <source>
        <strain evidence="1">H88</strain>
    </source>
</reference>
<dbReference type="VEuPathDB" id="FungiDB:I7I53_01961"/>
<evidence type="ECO:0000313" key="2">
    <source>
        <dbReference type="Proteomes" id="UP000663419"/>
    </source>
</evidence>